<feature type="transmembrane region" description="Helical" evidence="7">
    <location>
        <begin position="2009"/>
        <end position="2028"/>
    </location>
</feature>
<feature type="region of interest" description="Disordered" evidence="6">
    <location>
        <begin position="350"/>
        <end position="369"/>
    </location>
</feature>
<dbReference type="Pfam" id="PF00082">
    <property type="entry name" value="Peptidase_S8"/>
    <property type="match status" value="1"/>
</dbReference>
<dbReference type="GO" id="GO:0004252">
    <property type="term" value="F:serine-type endopeptidase activity"/>
    <property type="evidence" value="ECO:0007669"/>
    <property type="project" value="UniProtKB-UniRule"/>
</dbReference>
<dbReference type="InterPro" id="IPR022398">
    <property type="entry name" value="Peptidase_S8_His-AS"/>
</dbReference>
<dbReference type="Pfam" id="PF04151">
    <property type="entry name" value="PPC"/>
    <property type="match status" value="1"/>
</dbReference>
<dbReference type="InterPro" id="IPR050131">
    <property type="entry name" value="Peptidase_S8_subtilisin-like"/>
</dbReference>
<evidence type="ECO:0000256" key="4">
    <source>
        <dbReference type="ARBA" id="ARBA00022825"/>
    </source>
</evidence>
<feature type="domain" description="Peptidase S8/S53" evidence="8">
    <location>
        <begin position="211"/>
        <end position="651"/>
    </location>
</feature>
<keyword evidence="2 5" id="KW-0645">Protease</keyword>
<dbReference type="EMBL" id="KF900794">
    <property type="protein sequence ID" value="AIF07195.1"/>
    <property type="molecule type" value="Genomic_DNA"/>
</dbReference>
<protein>
    <submittedName>
        <fullName evidence="10">Subtilisin-like serine protease</fullName>
    </submittedName>
</protein>
<dbReference type="InterPro" id="IPR015500">
    <property type="entry name" value="Peptidase_S8_subtilisin-rel"/>
</dbReference>
<comment type="similarity">
    <text evidence="1 5">Belongs to the peptidase S8 family.</text>
</comment>
<dbReference type="Gene3D" id="3.40.50.200">
    <property type="entry name" value="Peptidase S8/S53 domain"/>
    <property type="match status" value="2"/>
</dbReference>
<dbReference type="InterPro" id="IPR023828">
    <property type="entry name" value="Peptidase_S8_Ser-AS"/>
</dbReference>
<reference evidence="10" key="1">
    <citation type="journal article" date="2014" name="Genome Biol. Evol.">
        <title>Pangenome evidence for extensive interdomain horizontal transfer affecting lineage core and shell genes in uncultured planktonic thaumarchaeota and euryarchaeota.</title>
        <authorList>
            <person name="Deschamps P."/>
            <person name="Zivanovic Y."/>
            <person name="Moreira D."/>
            <person name="Rodriguez-Valera F."/>
            <person name="Lopez-Garcia P."/>
        </authorList>
    </citation>
    <scope>NUCLEOTIDE SEQUENCE</scope>
</reference>
<keyword evidence="7" id="KW-0812">Transmembrane</keyword>
<dbReference type="InterPro" id="IPR036852">
    <property type="entry name" value="Peptidase_S8/S53_dom_sf"/>
</dbReference>
<accession>A0A075GW44</accession>
<evidence type="ECO:0000259" key="9">
    <source>
        <dbReference type="Pfam" id="PF04151"/>
    </source>
</evidence>
<evidence type="ECO:0000256" key="5">
    <source>
        <dbReference type="PROSITE-ProRule" id="PRU01240"/>
    </source>
</evidence>
<evidence type="ECO:0000259" key="8">
    <source>
        <dbReference type="Pfam" id="PF00082"/>
    </source>
</evidence>
<feature type="active site" description="Charge relay system" evidence="5">
    <location>
        <position position="609"/>
    </location>
</feature>
<dbReference type="SUPFAM" id="SSF52743">
    <property type="entry name" value="Subtilisin-like"/>
    <property type="match status" value="1"/>
</dbReference>
<keyword evidence="7" id="KW-1133">Transmembrane helix</keyword>
<name>A0A075GW44_9EURY</name>
<dbReference type="PROSITE" id="PS00137">
    <property type="entry name" value="SUBTILASE_HIS"/>
    <property type="match status" value="1"/>
</dbReference>
<dbReference type="PROSITE" id="PS00138">
    <property type="entry name" value="SUBTILASE_SER"/>
    <property type="match status" value="1"/>
</dbReference>
<evidence type="ECO:0000256" key="2">
    <source>
        <dbReference type="ARBA" id="ARBA00022670"/>
    </source>
</evidence>
<dbReference type="PROSITE" id="PS51892">
    <property type="entry name" value="SUBTILASE"/>
    <property type="match status" value="1"/>
</dbReference>
<dbReference type="PANTHER" id="PTHR43806">
    <property type="entry name" value="PEPTIDASE S8"/>
    <property type="match status" value="1"/>
</dbReference>
<keyword evidence="4 5" id="KW-0720">Serine protease</keyword>
<keyword evidence="7" id="KW-0472">Membrane</keyword>
<feature type="active site" description="Charge relay system" evidence="5">
    <location>
        <position position="422"/>
    </location>
</feature>
<dbReference type="PANTHER" id="PTHR43806:SF11">
    <property type="entry name" value="CEREVISIN-RELATED"/>
    <property type="match status" value="1"/>
</dbReference>
<dbReference type="GO" id="GO:0006508">
    <property type="term" value="P:proteolysis"/>
    <property type="evidence" value="ECO:0007669"/>
    <property type="project" value="UniProtKB-KW"/>
</dbReference>
<dbReference type="InterPro" id="IPR007280">
    <property type="entry name" value="Peptidase_C_arc/bac"/>
</dbReference>
<evidence type="ECO:0000256" key="1">
    <source>
        <dbReference type="ARBA" id="ARBA00011073"/>
    </source>
</evidence>
<evidence type="ECO:0000313" key="10">
    <source>
        <dbReference type="EMBL" id="AIF07195.1"/>
    </source>
</evidence>
<evidence type="ECO:0000256" key="6">
    <source>
        <dbReference type="SAM" id="MobiDB-lite"/>
    </source>
</evidence>
<feature type="domain" description="Peptidase C-terminal archaeal/bacterial" evidence="9">
    <location>
        <begin position="1203"/>
        <end position="1274"/>
    </location>
</feature>
<evidence type="ECO:0000256" key="7">
    <source>
        <dbReference type="SAM" id="Phobius"/>
    </source>
</evidence>
<dbReference type="Gene3D" id="2.60.120.380">
    <property type="match status" value="1"/>
</dbReference>
<organism evidence="10">
    <name type="scientific">uncultured marine group II/III euryarchaeote KM3_200_B09</name>
    <dbReference type="NCBI Taxonomy" id="1457975"/>
    <lineage>
        <taxon>Archaea</taxon>
        <taxon>Methanobacteriati</taxon>
        <taxon>Methanobacteriota</taxon>
        <taxon>environmental samples</taxon>
    </lineage>
</organism>
<sequence length="2103" mass="231851">MRSHIPALDLTGREAVAYNRVECTTGAMRQHLALSMVILMLTSTMSFGIAGAEYQEAMPTIPESTPEGPESPISPSLKVNPNPWIEPSLWQRVEYGQEQVRVTVITHSLRELGHWQYQHEQVEKQLLAGAGEQLVATDPSDGVIDHRTFWMDASLFHKLPGVPGIIGILDAQSTPEPYDITPLDSPDATPTSVRSGEIHGAVDAWERGYAGDGIVVAVADTGVDFAHPDLDGTQARILDGKNHHGWPMMFDHNSMYYWLVNGESYPSRNTWYADTSTLDWDNDSNGILDTSGYNISDLPASISGIYHLGEHPDSTLRNQMGGDVPLLVIDSVRSGEYDLVIPDVNRNGNFSDDERMSKGNETAGLDEDGDGIRDVSAGLLYWVSDGINGVPYAETYAARHGYSNRIAGAGNLTLFMLDSGSHGTLCASAVAAQAQVNNGAVLGMAPNATVASIGNHYSGGHSLDGWRWIAEGNDGNPETWDDQPHIGSFSFGYSSIDDSGADSYSLYLDWLTRVYNNQTHYAVAIGNGGHGYGTVAVPGASQGIFSVGAFSSRTNQLWGQSAPWNNRGPNIVGRMDPDIVAVGWSATGDIPLNLRNNGNSATTTWGGTSLATPITAGLLAVVEQAWFETNGDYPMSQPFRDFVLATADDRGYDPFVQGGGWFNASRATATIDGDNGTWSVTPSQWMTGTFQGEHRDANINVIHRGESQTVPLELTNHGNSSLDFVIFPVKHEALAHEVGQWNSIGDGSEGGDNNTWDGYQGDRPDLLIPIHVNNTTYQLPLQTNLVRARAVIEYAAFDGNLDRSSNERIELTLYRWSDDDGDGIWVGDEDNDSMVDEEDWTESSEFDAYGTWYHHGPQAEFRVGLPFDDMEDGLFLGVSRRDVSSSGLDNVSIEWDWTAFGPVTDDWISPRSTGEGAPPFWTVSPNSTTTYNFTVDVPLDAEPGLYQHGLVIRSFAHNMWSSPLHEWTLPIVTNVPYIAPVDITAKPLDGNVSNQTLYSESWISGAQRWSWRAESGDWRIMSIDWPEDLATGGTAILDVDWDDNPYTDVDVLWLSQTAHGYAEEDSQAYGDSTFWIEERSTNNHRGSGSHDWGTFTGESREVFVVPTSPGLHQLALHTAHHGVTTNDNALNISVGYVAAEQSGFHKVVTDWSEGSGEETIHVVSTVPMPLESIRSFGWTQPIYFENETAYQDTSNDKMSASWWHNFSVADAAELSIRMDAFEEADLDLYLFRDSDEDGEFESNEEVTRSWSSTSAESIDILSPSDGNYSVAVHGWSVSDSVQFWLEVEVIAGTMLNVTNATMLNASEIAAQWPSGSTTLAGAVPEGALELVVDYEMPDSEGVWQGFVEVTLEGGIDMRMPFTYELIDLDPEIEFVTPENLTETNLILPLALHAQDIGSGFALDDFSWSGLNNDTSVPNATSVEATLWNLSTLNITNLWNSGNHSSNLTFREVWVNSTLPAAEQWHEYQANIADLSGRSAADWLSVKFDTTAPTMIISHIPQITNESELLISVQTESDAVFRHSGDIVAINGTGFVEYIVYLEESEIEFIGADSIDEPSHIYYATGNNSFSLSVTDPSGNLHENSWQVVLDSTLPDIQKVNVISTQPEYEYLNQSWTEVPLNLTAFITEVILSPDVKSTCISIEGDQIETIEQCREYSVFPYVFNSEEIGQPSPVTHIEDPFWDLTEVPDDSYRIVLEVVDWAGNSHSEEYSLSLDRTLPDVEWDISPSADGLLSDHRLGLSWTASENVDLVFTHNGVQVEVWDATYGGLFFELNQTGDHEFCIDAWDVTRGQHNENRFHECQTLTLEPSLYVSQVWAIWDGTVVGTESVQLVFSRGPNQWANVTHVPEGAEASDLGDIEPTYSFEPGASFVEVELALDEGDNEFYLVIEALDHVQSYWLYVESDTISPRLNLTQVANRTTNLEPVRVISGVCETRASVTIWTEVSSTSFVCGDSGNFTVQLGVPANASWHVVSATTIDLGGNTNETSIEVLYQDWFDWAIDDAEAGGPILYWGLGILISALAMLGLTMRMVNRRSARRLESEESIEEVSDWLDEMLEESDPEVSEVPAEPLPEEDELRAWARGERDVSDWRDRVPEDEPIDLD</sequence>
<feature type="compositionally biased region" description="Basic and acidic residues" evidence="6">
    <location>
        <begin position="2077"/>
        <end position="2096"/>
    </location>
</feature>
<feature type="region of interest" description="Disordered" evidence="6">
    <location>
        <begin position="2056"/>
        <end position="2103"/>
    </location>
</feature>
<dbReference type="InterPro" id="IPR000209">
    <property type="entry name" value="Peptidase_S8/S53_dom"/>
</dbReference>
<evidence type="ECO:0000256" key="3">
    <source>
        <dbReference type="ARBA" id="ARBA00022801"/>
    </source>
</evidence>
<proteinExistence type="inferred from homology"/>
<feature type="active site" description="Charge relay system" evidence="5">
    <location>
        <position position="220"/>
    </location>
</feature>
<keyword evidence="3 5" id="KW-0378">Hydrolase</keyword>
<dbReference type="PRINTS" id="PR00723">
    <property type="entry name" value="SUBTILISIN"/>
</dbReference>